<dbReference type="Pfam" id="PF00672">
    <property type="entry name" value="HAMP"/>
    <property type="match status" value="1"/>
</dbReference>
<dbReference type="AlphaFoldDB" id="A0A1V2EY14"/>
<dbReference type="InterPro" id="IPR036890">
    <property type="entry name" value="HATPase_C_sf"/>
</dbReference>
<evidence type="ECO:0000256" key="5">
    <source>
        <dbReference type="ARBA" id="ARBA00022679"/>
    </source>
</evidence>
<dbReference type="SMART" id="SM00387">
    <property type="entry name" value="HATPase_c"/>
    <property type="match status" value="1"/>
</dbReference>
<keyword evidence="14" id="KW-1185">Reference proteome</keyword>
<dbReference type="SUPFAM" id="SSF158472">
    <property type="entry name" value="HAMP domain-like"/>
    <property type="match status" value="1"/>
</dbReference>
<dbReference type="SUPFAM" id="SSF55874">
    <property type="entry name" value="ATPase domain of HSP90 chaperone/DNA topoisomerase II/histidine kinase"/>
    <property type="match status" value="1"/>
</dbReference>
<dbReference type="GO" id="GO:0000160">
    <property type="term" value="P:phosphorelay signal transduction system"/>
    <property type="evidence" value="ECO:0007669"/>
    <property type="project" value="UniProtKB-KW"/>
</dbReference>
<keyword evidence="9" id="KW-0902">Two-component regulatory system</keyword>
<evidence type="ECO:0000256" key="1">
    <source>
        <dbReference type="ARBA" id="ARBA00000085"/>
    </source>
</evidence>
<dbReference type="InterPro" id="IPR003660">
    <property type="entry name" value="HAMP_dom"/>
</dbReference>
<evidence type="ECO:0000256" key="7">
    <source>
        <dbReference type="ARBA" id="ARBA00022777"/>
    </source>
</evidence>
<protein>
    <recommendedName>
        <fullName evidence="3">histidine kinase</fullName>
        <ecNumber evidence="3">2.7.13.3</ecNumber>
    </recommendedName>
</protein>
<dbReference type="Proteomes" id="UP000188729">
    <property type="component" value="Unassembled WGS sequence"/>
</dbReference>
<evidence type="ECO:0000256" key="6">
    <source>
        <dbReference type="ARBA" id="ARBA00022741"/>
    </source>
</evidence>
<dbReference type="GO" id="GO:0016020">
    <property type="term" value="C:membrane"/>
    <property type="evidence" value="ECO:0007669"/>
    <property type="project" value="UniProtKB-SubCell"/>
</dbReference>
<dbReference type="InterPro" id="IPR050980">
    <property type="entry name" value="2C_sensor_his_kinase"/>
</dbReference>
<evidence type="ECO:0000256" key="3">
    <source>
        <dbReference type="ARBA" id="ARBA00012438"/>
    </source>
</evidence>
<evidence type="ECO:0000259" key="11">
    <source>
        <dbReference type="PROSITE" id="PS50109"/>
    </source>
</evidence>
<keyword evidence="5 13" id="KW-0808">Transferase</keyword>
<dbReference type="SMART" id="SM00304">
    <property type="entry name" value="HAMP"/>
    <property type="match status" value="1"/>
</dbReference>
<dbReference type="PROSITE" id="PS50109">
    <property type="entry name" value="HIS_KIN"/>
    <property type="match status" value="1"/>
</dbReference>
<sequence>MPFRSRSARQSPRSRRSASLNAQLALIMALIGIAGAVGITVLLASLITPGFDRLETAPEHAPTLGRHILLMAVGGSILLLLVVLVTLRRIIAHRVLAPLERLRAHMQHVCASGLLAPLEVGDRRDEIGSLGKSFNAMLGQLDRQREQIEAQSFLLGRSANAVEVMHNVRNALNPISTILSQGSAETPAVDRALLGRTLSELAQSDLSADRREKLAAFALACIDALDEARRAQVGQLEIGREALAHVLDIIGAQQADAHQPFALDPCDITDVIARNATIARYAGGLSIAFSFPAEPQPVLANRLILSQVIGNLFANAAEAIAATGRQNGAITVNVDRHDNTVRVRIRDDGEGFAPEDGPALFRRGFSTRTNKAGGLGLHWCANAMAAMRGSLALHSEGKGRGAVAELHLEAPTEENVEL</sequence>
<reference evidence="13 14" key="1">
    <citation type="submission" date="2016-11" db="EMBL/GenBank/DDBJ databases">
        <title>Genome sequence of Sphingomonas jeddahensis G39.</title>
        <authorList>
            <person name="Poehlein A."/>
            <person name="Wuebbeler J.H."/>
            <person name="Steinbuechel A."/>
            <person name="Daniel R."/>
        </authorList>
    </citation>
    <scope>NUCLEOTIDE SEQUENCE [LARGE SCALE GENOMIC DNA]</scope>
    <source>
        <strain evidence="13 14">G39</strain>
    </source>
</reference>
<feature type="domain" description="HAMP" evidence="12">
    <location>
        <begin position="93"/>
        <end position="146"/>
    </location>
</feature>
<organism evidence="13 14">
    <name type="scientific">Sphingomonas jeddahensis</name>
    <dbReference type="NCBI Taxonomy" id="1915074"/>
    <lineage>
        <taxon>Bacteria</taxon>
        <taxon>Pseudomonadati</taxon>
        <taxon>Pseudomonadota</taxon>
        <taxon>Alphaproteobacteria</taxon>
        <taxon>Sphingomonadales</taxon>
        <taxon>Sphingomonadaceae</taxon>
        <taxon>Sphingomonas</taxon>
    </lineage>
</organism>
<dbReference type="STRING" id="1915074.SPHI_00320"/>
<keyword evidence="4" id="KW-0597">Phosphoprotein</keyword>
<evidence type="ECO:0000313" key="14">
    <source>
        <dbReference type="Proteomes" id="UP000188729"/>
    </source>
</evidence>
<dbReference type="PROSITE" id="PS50885">
    <property type="entry name" value="HAMP"/>
    <property type="match status" value="1"/>
</dbReference>
<evidence type="ECO:0000256" key="10">
    <source>
        <dbReference type="SAM" id="Phobius"/>
    </source>
</evidence>
<evidence type="ECO:0000256" key="8">
    <source>
        <dbReference type="ARBA" id="ARBA00022840"/>
    </source>
</evidence>
<dbReference type="PANTHER" id="PTHR44936">
    <property type="entry name" value="SENSOR PROTEIN CREC"/>
    <property type="match status" value="1"/>
</dbReference>
<evidence type="ECO:0000259" key="12">
    <source>
        <dbReference type="PROSITE" id="PS50885"/>
    </source>
</evidence>
<dbReference type="InterPro" id="IPR003594">
    <property type="entry name" value="HATPase_dom"/>
</dbReference>
<evidence type="ECO:0000256" key="9">
    <source>
        <dbReference type="ARBA" id="ARBA00023012"/>
    </source>
</evidence>
<dbReference type="GO" id="GO:0004673">
    <property type="term" value="F:protein histidine kinase activity"/>
    <property type="evidence" value="ECO:0007669"/>
    <property type="project" value="UniProtKB-EC"/>
</dbReference>
<evidence type="ECO:0000256" key="4">
    <source>
        <dbReference type="ARBA" id="ARBA00022553"/>
    </source>
</evidence>
<proteinExistence type="predicted"/>
<dbReference type="Pfam" id="PF02518">
    <property type="entry name" value="HATPase_c"/>
    <property type="match status" value="1"/>
</dbReference>
<dbReference type="Gene3D" id="6.10.340.10">
    <property type="match status" value="1"/>
</dbReference>
<keyword evidence="10" id="KW-1133">Transmembrane helix</keyword>
<comment type="catalytic activity">
    <reaction evidence="1">
        <text>ATP + protein L-histidine = ADP + protein N-phospho-L-histidine.</text>
        <dbReference type="EC" id="2.7.13.3"/>
    </reaction>
</comment>
<keyword evidence="6" id="KW-0547">Nucleotide-binding</keyword>
<feature type="transmembrane region" description="Helical" evidence="10">
    <location>
        <begin position="20"/>
        <end position="47"/>
    </location>
</feature>
<keyword evidence="10" id="KW-0812">Transmembrane</keyword>
<evidence type="ECO:0000256" key="2">
    <source>
        <dbReference type="ARBA" id="ARBA00004370"/>
    </source>
</evidence>
<dbReference type="GO" id="GO:0005524">
    <property type="term" value="F:ATP binding"/>
    <property type="evidence" value="ECO:0007669"/>
    <property type="project" value="UniProtKB-KW"/>
</dbReference>
<dbReference type="CDD" id="cd06225">
    <property type="entry name" value="HAMP"/>
    <property type="match status" value="1"/>
</dbReference>
<evidence type="ECO:0000313" key="13">
    <source>
        <dbReference type="EMBL" id="ONF97403.1"/>
    </source>
</evidence>
<keyword evidence="7" id="KW-0418">Kinase</keyword>
<name>A0A1V2EY14_9SPHN</name>
<accession>A0A1V2EY14</accession>
<dbReference type="EC" id="2.7.13.3" evidence="3"/>
<dbReference type="EMBL" id="MPSB01000001">
    <property type="protein sequence ID" value="ONF97403.1"/>
    <property type="molecule type" value="Genomic_DNA"/>
</dbReference>
<feature type="domain" description="Histidine kinase" evidence="11">
    <location>
        <begin position="205"/>
        <end position="412"/>
    </location>
</feature>
<comment type="subcellular location">
    <subcellularLocation>
        <location evidence="2">Membrane</location>
    </subcellularLocation>
</comment>
<dbReference type="InterPro" id="IPR005467">
    <property type="entry name" value="His_kinase_dom"/>
</dbReference>
<gene>
    <name evidence="13" type="primary">phoR_1</name>
    <name evidence="13" type="ORF">SPHI_00320</name>
</gene>
<dbReference type="Gene3D" id="3.30.565.10">
    <property type="entry name" value="Histidine kinase-like ATPase, C-terminal domain"/>
    <property type="match status" value="1"/>
</dbReference>
<feature type="transmembrane region" description="Helical" evidence="10">
    <location>
        <begin position="67"/>
        <end position="87"/>
    </location>
</feature>
<dbReference type="PANTHER" id="PTHR44936:SF9">
    <property type="entry name" value="SENSOR PROTEIN CREC"/>
    <property type="match status" value="1"/>
</dbReference>
<comment type="caution">
    <text evidence="13">The sequence shown here is derived from an EMBL/GenBank/DDBJ whole genome shotgun (WGS) entry which is preliminary data.</text>
</comment>
<dbReference type="OrthoDB" id="7904633at2"/>
<keyword evidence="10" id="KW-0472">Membrane</keyword>
<keyword evidence="8" id="KW-0067">ATP-binding</keyword>